<dbReference type="AlphaFoldDB" id="A0A9W9V2H1"/>
<dbReference type="GO" id="GO:0005634">
    <property type="term" value="C:nucleus"/>
    <property type="evidence" value="ECO:0007669"/>
    <property type="project" value="UniProtKB-SubCell"/>
</dbReference>
<keyword evidence="2" id="KW-0539">Nucleus</keyword>
<dbReference type="RefSeq" id="XP_056576741.1">
    <property type="nucleotide sequence ID" value="XM_056725890.1"/>
</dbReference>
<dbReference type="EMBL" id="JAPZBT010000003">
    <property type="protein sequence ID" value="KAJ5365274.1"/>
    <property type="molecule type" value="Genomic_DNA"/>
</dbReference>
<gene>
    <name evidence="4" type="ORF">N7517_008160</name>
</gene>
<dbReference type="Proteomes" id="UP001147752">
    <property type="component" value="Unassembled WGS sequence"/>
</dbReference>
<reference evidence="4" key="2">
    <citation type="journal article" date="2023" name="IMA Fungus">
        <title>Comparative genomic study of the Penicillium genus elucidates a diverse pangenome and 15 lateral gene transfer events.</title>
        <authorList>
            <person name="Petersen C."/>
            <person name="Sorensen T."/>
            <person name="Nielsen M.R."/>
            <person name="Sondergaard T.E."/>
            <person name="Sorensen J.L."/>
            <person name="Fitzpatrick D.A."/>
            <person name="Frisvad J.C."/>
            <person name="Nielsen K.L."/>
        </authorList>
    </citation>
    <scope>NUCLEOTIDE SEQUENCE</scope>
    <source>
        <strain evidence="4">IBT 3081</strain>
    </source>
</reference>
<proteinExistence type="predicted"/>
<dbReference type="Pfam" id="PF11951">
    <property type="entry name" value="Fungal_trans_2"/>
    <property type="match status" value="1"/>
</dbReference>
<feature type="compositionally biased region" description="Polar residues" evidence="3">
    <location>
        <begin position="355"/>
        <end position="379"/>
    </location>
</feature>
<dbReference type="PANTHER" id="PTHR37534">
    <property type="entry name" value="TRANSCRIPTIONAL ACTIVATOR PROTEIN UGA3"/>
    <property type="match status" value="1"/>
</dbReference>
<evidence type="ECO:0000313" key="5">
    <source>
        <dbReference type="Proteomes" id="UP001147752"/>
    </source>
</evidence>
<evidence type="ECO:0000256" key="1">
    <source>
        <dbReference type="ARBA" id="ARBA00004123"/>
    </source>
</evidence>
<dbReference type="GeneID" id="81465073"/>
<organism evidence="4 5">
    <name type="scientific">Penicillium concentricum</name>
    <dbReference type="NCBI Taxonomy" id="293559"/>
    <lineage>
        <taxon>Eukaryota</taxon>
        <taxon>Fungi</taxon>
        <taxon>Dikarya</taxon>
        <taxon>Ascomycota</taxon>
        <taxon>Pezizomycotina</taxon>
        <taxon>Eurotiomycetes</taxon>
        <taxon>Eurotiomycetidae</taxon>
        <taxon>Eurotiales</taxon>
        <taxon>Aspergillaceae</taxon>
        <taxon>Penicillium</taxon>
    </lineage>
</organism>
<reference evidence="4" key="1">
    <citation type="submission" date="2022-12" db="EMBL/GenBank/DDBJ databases">
        <authorList>
            <person name="Petersen C."/>
        </authorList>
    </citation>
    <scope>NUCLEOTIDE SEQUENCE</scope>
    <source>
        <strain evidence="4">IBT 3081</strain>
    </source>
</reference>
<protein>
    <submittedName>
        <fullName evidence="4">Uncharacterized protein</fullName>
    </submittedName>
</protein>
<evidence type="ECO:0000256" key="3">
    <source>
        <dbReference type="SAM" id="MobiDB-lite"/>
    </source>
</evidence>
<evidence type="ECO:0000313" key="4">
    <source>
        <dbReference type="EMBL" id="KAJ5365274.1"/>
    </source>
</evidence>
<dbReference type="InterPro" id="IPR021858">
    <property type="entry name" value="Fun_TF"/>
</dbReference>
<dbReference type="PANTHER" id="PTHR37534:SF46">
    <property type="entry name" value="ZN(II)2CYS6 TRANSCRIPTION FACTOR (EUROFUNG)"/>
    <property type="match status" value="1"/>
</dbReference>
<comment type="caution">
    <text evidence="4">The sequence shown here is derived from an EMBL/GenBank/DDBJ whole genome shotgun (WGS) entry which is preliminary data.</text>
</comment>
<evidence type="ECO:0000256" key="2">
    <source>
        <dbReference type="ARBA" id="ARBA00023242"/>
    </source>
</evidence>
<dbReference type="OrthoDB" id="3477330at2759"/>
<feature type="region of interest" description="Disordered" evidence="3">
    <location>
        <begin position="351"/>
        <end position="386"/>
    </location>
</feature>
<keyword evidence="5" id="KW-1185">Reference proteome</keyword>
<sequence length="386" mass="43465">MIAVEDLRNPWKSTYPAIALQGRTLSTSALYNAQLAKAAFNLSNLTNDANNMRSQGLRYYGRALEDLRKSFVSPECDYESRVASLMTLVMAEAVYAGKSSSWRVHFKALSYFCRQHIQEQPWNQSHDAWVITQSFLHTNIIGRTATVPGTSNLGGFDHREIFESVAAHGMFGFTAGNTRSIINNILEIQLLGERLARGVVDDFNNQVISLIQAVQDPLNKEDTVCRDYLPVEDSVSEQSFCKIKHLSWLHLRMFKAASFIYLHRTVFNARPVALARHVSAVLEAAMEYIKIDGGTVSVWPVFIAAVEAYTVMDLAMAAEWLDFAMKQGIGNRFKIKTLVETVWRQRDKYARENDSSAASTHPSDPNDSYVQRSTRSANCDVSMRDN</sequence>
<comment type="subcellular location">
    <subcellularLocation>
        <location evidence="1">Nucleus</location>
    </subcellularLocation>
</comment>
<name>A0A9W9V2H1_9EURO</name>
<accession>A0A9W9V2H1</accession>